<dbReference type="InterPro" id="IPR024176">
    <property type="entry name" value="Citrate_synthase_bac-typ"/>
</dbReference>
<dbReference type="EC" id="2.3.3.16" evidence="5"/>
<keyword evidence="3" id="KW-0816">Tricarboxylic acid cycle</keyword>
<dbReference type="HOGENOM" id="CLU_025068_0_0_1"/>
<dbReference type="SUPFAM" id="SSF48256">
    <property type="entry name" value="Citrate synthase"/>
    <property type="match status" value="1"/>
</dbReference>
<dbReference type="GO" id="GO:0006099">
    <property type="term" value="P:tricarboxylic acid cycle"/>
    <property type="evidence" value="ECO:0000318"/>
    <property type="project" value="GO_Central"/>
</dbReference>
<evidence type="ECO:0000256" key="2">
    <source>
        <dbReference type="ARBA" id="ARBA00010566"/>
    </source>
</evidence>
<dbReference type="FunFam" id="1.10.230.10:FF:000002">
    <property type="entry name" value="Citrate synthase"/>
    <property type="match status" value="1"/>
</dbReference>
<dbReference type="PRINTS" id="PR00143">
    <property type="entry name" value="CITRTSNTHASE"/>
</dbReference>
<evidence type="ECO:0000313" key="8">
    <source>
        <dbReference type="EMBL" id="EFJ28574.1"/>
    </source>
</evidence>
<dbReference type="PANTHER" id="PTHR42871">
    <property type="entry name" value="CITRATE SYNTHASE"/>
    <property type="match status" value="1"/>
</dbReference>
<dbReference type="InParanoid" id="D8RHR6"/>
<evidence type="ECO:0000256" key="5">
    <source>
        <dbReference type="PIRNR" id="PIRNR001369"/>
    </source>
</evidence>
<comment type="similarity">
    <text evidence="2 5 7">Belongs to the citrate synthase family.</text>
</comment>
<keyword evidence="4 5" id="KW-0808">Transferase</keyword>
<comment type="pathway">
    <text evidence="1">Carbohydrate metabolism.</text>
</comment>
<feature type="active site" evidence="6">
    <location>
        <position position="321"/>
    </location>
</feature>
<dbReference type="STRING" id="88036.D8RHR6"/>
<dbReference type="GO" id="GO:0036440">
    <property type="term" value="F:citrate synthase activity"/>
    <property type="evidence" value="ECO:0007669"/>
    <property type="project" value="UniProtKB-EC"/>
</dbReference>
<keyword evidence="9" id="KW-1185">Reference proteome</keyword>
<dbReference type="GO" id="GO:0005975">
    <property type="term" value="P:carbohydrate metabolic process"/>
    <property type="evidence" value="ECO:0000318"/>
    <property type="project" value="GO_Central"/>
</dbReference>
<feature type="active site" evidence="6">
    <location>
        <position position="377"/>
    </location>
</feature>
<dbReference type="InterPro" id="IPR016143">
    <property type="entry name" value="Citrate_synth-like_sm_a-sub"/>
</dbReference>
<comment type="catalytic activity">
    <reaction evidence="5">
        <text>oxaloacetate + acetyl-CoA + H2O = citrate + CoA + H(+)</text>
        <dbReference type="Rhea" id="RHEA:16845"/>
        <dbReference type="ChEBI" id="CHEBI:15377"/>
        <dbReference type="ChEBI" id="CHEBI:15378"/>
        <dbReference type="ChEBI" id="CHEBI:16452"/>
        <dbReference type="ChEBI" id="CHEBI:16947"/>
        <dbReference type="ChEBI" id="CHEBI:57287"/>
        <dbReference type="ChEBI" id="CHEBI:57288"/>
        <dbReference type="EC" id="2.3.3.16"/>
    </reaction>
</comment>
<dbReference type="InterPro" id="IPR002020">
    <property type="entry name" value="Citrate_synthase"/>
</dbReference>
<dbReference type="KEGG" id="smo:SELMODRAFT_93920"/>
<evidence type="ECO:0000256" key="6">
    <source>
        <dbReference type="PIRSR" id="PIRSR001369-1"/>
    </source>
</evidence>
<dbReference type="PANTHER" id="PTHR42871:SF1">
    <property type="entry name" value="CITRATE SYNTHASE"/>
    <property type="match status" value="1"/>
</dbReference>
<dbReference type="Proteomes" id="UP000001514">
    <property type="component" value="Unassembled WGS sequence"/>
</dbReference>
<dbReference type="AlphaFoldDB" id="D8RHR6"/>
<protein>
    <recommendedName>
        <fullName evidence="5 7">Citrate synthase</fullName>
        <ecNumber evidence="5">2.3.3.16</ecNumber>
    </recommendedName>
</protein>
<evidence type="ECO:0000313" key="9">
    <source>
        <dbReference type="Proteomes" id="UP000001514"/>
    </source>
</evidence>
<dbReference type="Gene3D" id="1.10.580.10">
    <property type="entry name" value="Citrate Synthase, domain 1"/>
    <property type="match status" value="1"/>
</dbReference>
<dbReference type="InterPro" id="IPR016142">
    <property type="entry name" value="Citrate_synth-like_lrg_a-sub"/>
</dbReference>
<name>D8RHR6_SELML</name>
<dbReference type="eggNOG" id="KOG2617">
    <property type="taxonomic scope" value="Eukaryota"/>
</dbReference>
<evidence type="ECO:0000256" key="1">
    <source>
        <dbReference type="ARBA" id="ARBA00005007"/>
    </source>
</evidence>
<dbReference type="Gramene" id="EFJ28574">
    <property type="protein sequence ID" value="EFJ28574"/>
    <property type="gene ID" value="SELMODRAFT_93920"/>
</dbReference>
<proteinExistence type="inferred from homology"/>
<sequence>MDEHQALGGGPGLLTIADTRTGLEFELEIKQGGIVLAKEMINKVAMHVSQDGDLLLFDPGYFNTAVTKFAISLANGNDGTLKFRGYPVEELAQHCTFLQVAYLLIYGDLASKAKLSRFEDSVRKETCCHKGAMGLIKSQPKNAHAMGLLATAISSMSSFYPQPDGAYQDKHVQDQLIARVLGQIPIYIAHIFQHAEGMVLPNPSSELPYVANFRYMHIKLVSLFPRSSPLLARILERLLIVHMEHELSCSSAAVRHLVSWQVGVDLYTCLAAGVATLGGPFHGGANEACANMIQEIGTVDNIPAYLEAVKNKKKKLFGFGHRIHRAYEIRVKVIRQLAEDAFEIVGHDPLIKVSDALAEAALSDEYFIKRKLYPNIDFYSWIVFKALGFQGNFPLLFALARVVGYLAHWKECLDLRDNKIVRPRQLYIGEWLQHY</sequence>
<dbReference type="EMBL" id="GL377579">
    <property type="protein sequence ID" value="EFJ28574.1"/>
    <property type="molecule type" value="Genomic_DNA"/>
</dbReference>
<evidence type="ECO:0000256" key="4">
    <source>
        <dbReference type="ARBA" id="ARBA00022679"/>
    </source>
</evidence>
<dbReference type="Pfam" id="PF00285">
    <property type="entry name" value="Citrate_synt"/>
    <property type="match status" value="1"/>
</dbReference>
<evidence type="ECO:0000256" key="7">
    <source>
        <dbReference type="RuleBase" id="RU000441"/>
    </source>
</evidence>
<dbReference type="PIRSF" id="PIRSF001369">
    <property type="entry name" value="Citrate_synth"/>
    <property type="match status" value="1"/>
</dbReference>
<accession>D8RHR6</accession>
<dbReference type="GO" id="GO:0005759">
    <property type="term" value="C:mitochondrial matrix"/>
    <property type="evidence" value="ECO:0000318"/>
    <property type="project" value="GO_Central"/>
</dbReference>
<evidence type="ECO:0000256" key="3">
    <source>
        <dbReference type="ARBA" id="ARBA00022532"/>
    </source>
</evidence>
<organism evidence="9">
    <name type="scientific">Selaginella moellendorffii</name>
    <name type="common">Spikemoss</name>
    <dbReference type="NCBI Taxonomy" id="88036"/>
    <lineage>
        <taxon>Eukaryota</taxon>
        <taxon>Viridiplantae</taxon>
        <taxon>Streptophyta</taxon>
        <taxon>Embryophyta</taxon>
        <taxon>Tracheophyta</taxon>
        <taxon>Lycopodiopsida</taxon>
        <taxon>Selaginellales</taxon>
        <taxon>Selaginellaceae</taxon>
        <taxon>Selaginella</taxon>
    </lineage>
</organism>
<dbReference type="InterPro" id="IPR036969">
    <property type="entry name" value="Citrate_synthase_sf"/>
</dbReference>
<gene>
    <name evidence="8" type="ORF">SELMODRAFT_93920</name>
</gene>
<reference evidence="8 9" key="1">
    <citation type="journal article" date="2011" name="Science">
        <title>The Selaginella genome identifies genetic changes associated with the evolution of vascular plants.</title>
        <authorList>
            <person name="Banks J.A."/>
            <person name="Nishiyama T."/>
            <person name="Hasebe M."/>
            <person name="Bowman J.L."/>
            <person name="Gribskov M."/>
            <person name="dePamphilis C."/>
            <person name="Albert V.A."/>
            <person name="Aono N."/>
            <person name="Aoyama T."/>
            <person name="Ambrose B.A."/>
            <person name="Ashton N.W."/>
            <person name="Axtell M.J."/>
            <person name="Barker E."/>
            <person name="Barker M.S."/>
            <person name="Bennetzen J.L."/>
            <person name="Bonawitz N.D."/>
            <person name="Chapple C."/>
            <person name="Cheng C."/>
            <person name="Correa L.G."/>
            <person name="Dacre M."/>
            <person name="DeBarry J."/>
            <person name="Dreyer I."/>
            <person name="Elias M."/>
            <person name="Engstrom E.M."/>
            <person name="Estelle M."/>
            <person name="Feng L."/>
            <person name="Finet C."/>
            <person name="Floyd S.K."/>
            <person name="Frommer W.B."/>
            <person name="Fujita T."/>
            <person name="Gramzow L."/>
            <person name="Gutensohn M."/>
            <person name="Harholt J."/>
            <person name="Hattori M."/>
            <person name="Heyl A."/>
            <person name="Hirai T."/>
            <person name="Hiwatashi Y."/>
            <person name="Ishikawa M."/>
            <person name="Iwata M."/>
            <person name="Karol K.G."/>
            <person name="Koehler B."/>
            <person name="Kolukisaoglu U."/>
            <person name="Kubo M."/>
            <person name="Kurata T."/>
            <person name="Lalonde S."/>
            <person name="Li K."/>
            <person name="Li Y."/>
            <person name="Litt A."/>
            <person name="Lyons E."/>
            <person name="Manning G."/>
            <person name="Maruyama T."/>
            <person name="Michael T.P."/>
            <person name="Mikami K."/>
            <person name="Miyazaki S."/>
            <person name="Morinaga S."/>
            <person name="Murata T."/>
            <person name="Mueller-Roeber B."/>
            <person name="Nelson D.R."/>
            <person name="Obara M."/>
            <person name="Oguri Y."/>
            <person name="Olmstead R.G."/>
            <person name="Onodera N."/>
            <person name="Petersen B.L."/>
            <person name="Pils B."/>
            <person name="Prigge M."/>
            <person name="Rensing S.A."/>
            <person name="Riano-Pachon D.M."/>
            <person name="Roberts A.W."/>
            <person name="Sato Y."/>
            <person name="Scheller H.V."/>
            <person name="Schulz B."/>
            <person name="Schulz C."/>
            <person name="Shakirov E.V."/>
            <person name="Shibagaki N."/>
            <person name="Shinohara N."/>
            <person name="Shippen D.E."/>
            <person name="Soerensen I."/>
            <person name="Sotooka R."/>
            <person name="Sugimoto N."/>
            <person name="Sugita M."/>
            <person name="Sumikawa N."/>
            <person name="Tanurdzic M."/>
            <person name="Theissen G."/>
            <person name="Ulvskov P."/>
            <person name="Wakazuki S."/>
            <person name="Weng J.K."/>
            <person name="Willats W.W."/>
            <person name="Wipf D."/>
            <person name="Wolf P.G."/>
            <person name="Yang L."/>
            <person name="Zimmer A.D."/>
            <person name="Zhu Q."/>
            <person name="Mitros T."/>
            <person name="Hellsten U."/>
            <person name="Loque D."/>
            <person name="Otillar R."/>
            <person name="Salamov A."/>
            <person name="Schmutz J."/>
            <person name="Shapiro H."/>
            <person name="Lindquist E."/>
            <person name="Lucas S."/>
            <person name="Rokhsar D."/>
            <person name="Grigoriev I.V."/>
        </authorList>
    </citation>
    <scope>NUCLEOTIDE SEQUENCE [LARGE SCALE GENOMIC DNA]</scope>
</reference>
<dbReference type="Gene3D" id="1.10.230.10">
    <property type="entry name" value="Cytochrome P450-Terp, domain 2"/>
    <property type="match status" value="1"/>
</dbReference>